<reference evidence="3 4" key="1">
    <citation type="submission" date="2018-08" db="EMBL/GenBank/DDBJ databases">
        <title>Wenzhouxiangella salilacus sp. nov., a novel bacterium isolated from a saline lake in Xinjiang Province, China.</title>
        <authorList>
            <person name="Han S."/>
        </authorList>
    </citation>
    <scope>NUCLEOTIDE SEQUENCE [LARGE SCALE GENOMIC DNA]</scope>
    <source>
        <strain evidence="3 4">XDB06</strain>
    </source>
</reference>
<evidence type="ECO:0000256" key="1">
    <source>
        <dbReference type="SAM" id="MobiDB-lite"/>
    </source>
</evidence>
<feature type="domain" description="DUF4340" evidence="2">
    <location>
        <begin position="73"/>
        <end position="252"/>
    </location>
</feature>
<protein>
    <submittedName>
        <fullName evidence="3">DUF4340 domain-containing protein</fullName>
    </submittedName>
</protein>
<dbReference type="AlphaFoldDB" id="A0A3E1KCP1"/>
<dbReference type="Pfam" id="PF14238">
    <property type="entry name" value="DUF4340"/>
    <property type="match status" value="1"/>
</dbReference>
<name>A0A3E1KCP1_9GAMM</name>
<dbReference type="Proteomes" id="UP000260351">
    <property type="component" value="Unassembled WGS sequence"/>
</dbReference>
<comment type="caution">
    <text evidence="3">The sequence shown here is derived from an EMBL/GenBank/DDBJ whole genome shotgun (WGS) entry which is preliminary data.</text>
</comment>
<sequence>MNVRNLLILATATLLAVVLALLLVDRADEPGSAERDGELLPGLAARVNDIDAMEIVAPDGRTVATLHRARERWRMREKHDYEADFARIHGLLRELSEARRLEARTANPEWYSRLGVAAPGEETGGGTLLRFPDSDLPSLILGKRDPAEIGRYVRLEGREQAWLAGRTLDVPLERMAWLERAIMDIPAPEIREVSVRHPGDENVELRPGDAEGSVWVMLDPPADREVKQAWQLRQTANALAKLNMADVRPHEPTSVPADAVETLFTTRDGMVFSATTFSDEAGDWVHFRVAGEEAATGSGSSQDPATAEGEGGSVTAEEAAGVEIDIVAVDGRLSPWQFALEADRFDRLRPSVEDLLVAPEGASEE</sequence>
<gene>
    <name evidence="3" type="ORF">DZC52_03060</name>
</gene>
<dbReference type="InterPro" id="IPR025641">
    <property type="entry name" value="DUF4340"/>
</dbReference>
<evidence type="ECO:0000313" key="3">
    <source>
        <dbReference type="EMBL" id="RFF31987.1"/>
    </source>
</evidence>
<accession>A0A3E1KCP1</accession>
<keyword evidence="4" id="KW-1185">Reference proteome</keyword>
<dbReference type="EMBL" id="QUZK01000014">
    <property type="protein sequence ID" value="RFF31987.1"/>
    <property type="molecule type" value="Genomic_DNA"/>
</dbReference>
<evidence type="ECO:0000259" key="2">
    <source>
        <dbReference type="Pfam" id="PF14238"/>
    </source>
</evidence>
<evidence type="ECO:0000313" key="4">
    <source>
        <dbReference type="Proteomes" id="UP000260351"/>
    </source>
</evidence>
<dbReference type="RefSeq" id="WP_116649645.1">
    <property type="nucleotide sequence ID" value="NZ_QUZK01000014.1"/>
</dbReference>
<dbReference type="OrthoDB" id="7008377at2"/>
<feature type="region of interest" description="Disordered" evidence="1">
    <location>
        <begin position="293"/>
        <end position="315"/>
    </location>
</feature>
<organism evidence="3 4">
    <name type="scientific">Wenzhouxiangella sediminis</name>
    <dbReference type="NCBI Taxonomy" id="1792836"/>
    <lineage>
        <taxon>Bacteria</taxon>
        <taxon>Pseudomonadati</taxon>
        <taxon>Pseudomonadota</taxon>
        <taxon>Gammaproteobacteria</taxon>
        <taxon>Chromatiales</taxon>
        <taxon>Wenzhouxiangellaceae</taxon>
        <taxon>Wenzhouxiangella</taxon>
    </lineage>
</organism>
<proteinExistence type="predicted"/>